<dbReference type="PANTHER" id="PTHR37252:SF3">
    <property type="entry name" value="POLYADENYLATE-BINDING PROTEIN-INTERACTING PROTEIN 6"/>
    <property type="match status" value="1"/>
</dbReference>
<dbReference type="Proteomes" id="UP000283530">
    <property type="component" value="Unassembled WGS sequence"/>
</dbReference>
<evidence type="ECO:0000313" key="3">
    <source>
        <dbReference type="Proteomes" id="UP000283530"/>
    </source>
</evidence>
<dbReference type="AlphaFoldDB" id="A0A3S3NDH3"/>
<gene>
    <name evidence="2" type="ORF">CKAN_00597600</name>
</gene>
<comment type="caution">
    <text evidence="2">The sequence shown here is derived from an EMBL/GenBank/DDBJ whole genome shotgun (WGS) entry which is preliminary data.</text>
</comment>
<evidence type="ECO:0000313" key="2">
    <source>
        <dbReference type="EMBL" id="RWR77488.1"/>
    </source>
</evidence>
<organism evidence="2 3">
    <name type="scientific">Cinnamomum micranthum f. kanehirae</name>
    <dbReference type="NCBI Taxonomy" id="337451"/>
    <lineage>
        <taxon>Eukaryota</taxon>
        <taxon>Viridiplantae</taxon>
        <taxon>Streptophyta</taxon>
        <taxon>Embryophyta</taxon>
        <taxon>Tracheophyta</taxon>
        <taxon>Spermatophyta</taxon>
        <taxon>Magnoliopsida</taxon>
        <taxon>Magnoliidae</taxon>
        <taxon>Laurales</taxon>
        <taxon>Lauraceae</taxon>
        <taxon>Cinnamomum</taxon>
    </lineage>
</organism>
<dbReference type="EMBL" id="QPKB01000002">
    <property type="protein sequence ID" value="RWR77488.1"/>
    <property type="molecule type" value="Genomic_DNA"/>
</dbReference>
<accession>A0A3S3NDH3</accession>
<dbReference type="PANTHER" id="PTHR37252">
    <property type="entry name" value="POLYADENYLATE-BINDING PROTEIN-INTERACTING PROTEIN 6"/>
    <property type="match status" value="1"/>
</dbReference>
<dbReference type="InterPro" id="IPR038981">
    <property type="entry name" value="CID5/CID6"/>
</dbReference>
<feature type="compositionally biased region" description="Low complexity" evidence="1">
    <location>
        <begin position="256"/>
        <end position="272"/>
    </location>
</feature>
<dbReference type="OrthoDB" id="769720at2759"/>
<feature type="region of interest" description="Disordered" evidence="1">
    <location>
        <begin position="252"/>
        <end position="272"/>
    </location>
</feature>
<protein>
    <submittedName>
        <fullName evidence="2">Polyadenylate-binding protein-interacting protein 6</fullName>
    </submittedName>
</protein>
<proteinExistence type="predicted"/>
<keyword evidence="3" id="KW-1185">Reference proteome</keyword>
<evidence type="ECO:0000256" key="1">
    <source>
        <dbReference type="SAM" id="MobiDB-lite"/>
    </source>
</evidence>
<sequence>MHLPQPKSENPVLISFIDSSMVEISREKRAIYLWGDWVISFFSSQERFSRRILLYSVDTMKPGMSSLNPYAAPFIPLSRQRTDNENIAPTTSENSKIYDPTACYNQVTESKTGDAKITFGDSILSDENPQHHLPNLATLNMNGSSIEGPTDSGVSLWKDCNAPRDYEDSMPQKADVMADRQSLIEDYELDLAYLAAAFPSISEQSLVDVYCANFGDLEASVDMLIQLEDLNIPDMSESSTVDGVSRIQNTTAYGESIGPSHPSCSGSGSQLQ</sequence>
<reference evidence="2 3" key="1">
    <citation type="journal article" date="2019" name="Nat. Plants">
        <title>Stout camphor tree genome fills gaps in understanding of flowering plant genome evolution.</title>
        <authorList>
            <person name="Chaw S.M."/>
            <person name="Liu Y.C."/>
            <person name="Wu Y.W."/>
            <person name="Wang H.Y."/>
            <person name="Lin C.I."/>
            <person name="Wu C.S."/>
            <person name="Ke H.M."/>
            <person name="Chang L.Y."/>
            <person name="Hsu C.Y."/>
            <person name="Yang H.T."/>
            <person name="Sudianto E."/>
            <person name="Hsu M.H."/>
            <person name="Wu K.P."/>
            <person name="Wang L.N."/>
            <person name="Leebens-Mack J.H."/>
            <person name="Tsai I.J."/>
        </authorList>
    </citation>
    <scope>NUCLEOTIDE SEQUENCE [LARGE SCALE GENOMIC DNA]</scope>
    <source>
        <strain evidence="3">cv. Chaw 1501</strain>
        <tissue evidence="2">Young leaves</tissue>
    </source>
</reference>
<name>A0A3S3NDH3_9MAGN</name>